<evidence type="ECO:0000313" key="2">
    <source>
        <dbReference type="EMBL" id="MFC5721286.1"/>
    </source>
</evidence>
<dbReference type="EMBL" id="JBHSPB010000007">
    <property type="protein sequence ID" value="MFC5721286.1"/>
    <property type="molecule type" value="Genomic_DNA"/>
</dbReference>
<sequence>MSEIRWQKSSFSTDGNECIELSRSPRGIFIREGDSPNHFVTTSPTRLKVFMSGIRSGKLPLTCRG</sequence>
<dbReference type="Pfam" id="PF04149">
    <property type="entry name" value="DUF397"/>
    <property type="match status" value="1"/>
</dbReference>
<dbReference type="Proteomes" id="UP001596083">
    <property type="component" value="Unassembled WGS sequence"/>
</dbReference>
<feature type="domain" description="DUF397" evidence="1">
    <location>
        <begin position="5"/>
        <end position="55"/>
    </location>
</feature>
<keyword evidence="3" id="KW-1185">Reference proteome</keyword>
<dbReference type="InterPro" id="IPR007278">
    <property type="entry name" value="DUF397"/>
</dbReference>
<proteinExistence type="predicted"/>
<name>A0ABW0YXQ2_9ACTN</name>
<protein>
    <submittedName>
        <fullName evidence="2">DUF397 domain-containing protein</fullName>
    </submittedName>
</protein>
<evidence type="ECO:0000259" key="1">
    <source>
        <dbReference type="Pfam" id="PF04149"/>
    </source>
</evidence>
<evidence type="ECO:0000313" key="3">
    <source>
        <dbReference type="Proteomes" id="UP001596083"/>
    </source>
</evidence>
<comment type="caution">
    <text evidence="2">The sequence shown here is derived from an EMBL/GenBank/DDBJ whole genome shotgun (WGS) entry which is preliminary data.</text>
</comment>
<dbReference type="RefSeq" id="WP_390316530.1">
    <property type="nucleotide sequence ID" value="NZ_JBHSPB010000007.1"/>
</dbReference>
<reference evidence="3" key="1">
    <citation type="journal article" date="2019" name="Int. J. Syst. Evol. Microbiol.">
        <title>The Global Catalogue of Microorganisms (GCM) 10K type strain sequencing project: providing services to taxonomists for standard genome sequencing and annotation.</title>
        <authorList>
            <consortium name="The Broad Institute Genomics Platform"/>
            <consortium name="The Broad Institute Genome Sequencing Center for Infectious Disease"/>
            <person name="Wu L."/>
            <person name="Ma J."/>
        </authorList>
    </citation>
    <scope>NUCLEOTIDE SEQUENCE [LARGE SCALE GENOMIC DNA]</scope>
    <source>
        <strain evidence="3">CGMCC 4.7304</strain>
    </source>
</reference>
<accession>A0ABW0YXQ2</accession>
<organism evidence="2 3">
    <name type="scientific">Streptomyces gamaensis</name>
    <dbReference type="NCBI Taxonomy" id="1763542"/>
    <lineage>
        <taxon>Bacteria</taxon>
        <taxon>Bacillati</taxon>
        <taxon>Actinomycetota</taxon>
        <taxon>Actinomycetes</taxon>
        <taxon>Kitasatosporales</taxon>
        <taxon>Streptomycetaceae</taxon>
        <taxon>Streptomyces</taxon>
    </lineage>
</organism>
<gene>
    <name evidence="2" type="ORF">ACFP1Z_14030</name>
</gene>